<dbReference type="GO" id="GO:0016020">
    <property type="term" value="C:membrane"/>
    <property type="evidence" value="ECO:0007669"/>
    <property type="project" value="UniProtKB-SubCell"/>
</dbReference>
<feature type="transmembrane region" description="Helical" evidence="6">
    <location>
        <begin position="236"/>
        <end position="255"/>
    </location>
</feature>
<reference evidence="7" key="2">
    <citation type="submission" date="2020-09" db="EMBL/GenBank/DDBJ databases">
        <authorList>
            <person name="Sun Q."/>
            <person name="Zhou Y."/>
        </authorList>
    </citation>
    <scope>NUCLEOTIDE SEQUENCE</scope>
    <source>
        <strain evidence="7">CGMCC 1.15371</strain>
    </source>
</reference>
<gene>
    <name evidence="7" type="ORF">GCM10011391_33510</name>
</gene>
<dbReference type="InterPro" id="IPR002549">
    <property type="entry name" value="AI-2E-like"/>
</dbReference>
<feature type="transmembrane region" description="Helical" evidence="6">
    <location>
        <begin position="43"/>
        <end position="60"/>
    </location>
</feature>
<evidence type="ECO:0000256" key="2">
    <source>
        <dbReference type="ARBA" id="ARBA00009773"/>
    </source>
</evidence>
<evidence type="ECO:0000313" key="8">
    <source>
        <dbReference type="Proteomes" id="UP000628775"/>
    </source>
</evidence>
<proteinExistence type="inferred from homology"/>
<evidence type="ECO:0000256" key="1">
    <source>
        <dbReference type="ARBA" id="ARBA00004141"/>
    </source>
</evidence>
<dbReference type="AlphaFoldDB" id="A0A8J2YLK8"/>
<keyword evidence="5 6" id="KW-0472">Membrane</keyword>
<evidence type="ECO:0000256" key="3">
    <source>
        <dbReference type="ARBA" id="ARBA00022692"/>
    </source>
</evidence>
<feature type="transmembrane region" description="Helical" evidence="6">
    <location>
        <begin position="261"/>
        <end position="283"/>
    </location>
</feature>
<keyword evidence="8" id="KW-1185">Reference proteome</keyword>
<sequence length="379" mass="43343">MNSKYLNDIVRYLFILFRFVFILSLSILCITLFYYVIKYAYPFLIAFLAALLINPLVNFLEEKWHLKRGLATLLALLIILATFCSMAVLLVIEMINGIAELTAVVPQNIQWLSMDLQHIFTKHIMPLWERLTHMVNTLNEGQQKTIQANIQEIGQRLAEWLSLLGQSIVKTLTNIVLSIPSLLTILVFILMGTFFINKDWYKMLRFFKHKIPLDFQKSTEAIFHELRRSLQGYIRAQFILMTLTGLTVFFGLSLLRVQHALTISVFAMLIDIMPYLGTGTLLIPWGLYTYLTQDYFLTIGIASLYAITIIQRQLLEPKLVSSSIGSNPLMTLVALFIGFKLFGIMGLVLGPICLIALTAFFHSGIFVDLFHFITGKNRP</sequence>
<dbReference type="PANTHER" id="PTHR21716:SF68">
    <property type="entry name" value="TRANSPORT PROTEIN YTVI-RELATED"/>
    <property type="match status" value="1"/>
</dbReference>
<feature type="transmembrane region" description="Helical" evidence="6">
    <location>
        <begin position="295"/>
        <end position="314"/>
    </location>
</feature>
<evidence type="ECO:0000256" key="5">
    <source>
        <dbReference type="ARBA" id="ARBA00023136"/>
    </source>
</evidence>
<feature type="transmembrane region" description="Helical" evidence="6">
    <location>
        <begin position="12"/>
        <end position="37"/>
    </location>
</feature>
<dbReference type="InterPro" id="IPR014227">
    <property type="entry name" value="YtvI-like"/>
</dbReference>
<protein>
    <submittedName>
        <fullName evidence="7">Sporulation integral membrane protein YtvI</fullName>
    </submittedName>
</protein>
<dbReference type="NCBIfam" id="TIGR02872">
    <property type="entry name" value="spore_ytvI"/>
    <property type="match status" value="1"/>
</dbReference>
<accession>A0A8J2YLK8</accession>
<dbReference type="EMBL" id="BMIR01000020">
    <property type="protein sequence ID" value="GGE51999.1"/>
    <property type="molecule type" value="Genomic_DNA"/>
</dbReference>
<evidence type="ECO:0000256" key="4">
    <source>
        <dbReference type="ARBA" id="ARBA00022989"/>
    </source>
</evidence>
<comment type="subcellular location">
    <subcellularLocation>
        <location evidence="1">Membrane</location>
        <topology evidence="1">Multi-pass membrane protein</topology>
    </subcellularLocation>
</comment>
<organism evidence="7 8">
    <name type="scientific">Pullulanibacillus camelliae</name>
    <dbReference type="NCBI Taxonomy" id="1707096"/>
    <lineage>
        <taxon>Bacteria</taxon>
        <taxon>Bacillati</taxon>
        <taxon>Bacillota</taxon>
        <taxon>Bacilli</taxon>
        <taxon>Bacillales</taxon>
        <taxon>Sporolactobacillaceae</taxon>
        <taxon>Pullulanibacillus</taxon>
    </lineage>
</organism>
<dbReference type="Proteomes" id="UP000628775">
    <property type="component" value="Unassembled WGS sequence"/>
</dbReference>
<comment type="caution">
    <text evidence="7">The sequence shown here is derived from an EMBL/GenBank/DDBJ whole genome shotgun (WGS) entry which is preliminary data.</text>
</comment>
<evidence type="ECO:0000313" key="7">
    <source>
        <dbReference type="EMBL" id="GGE51999.1"/>
    </source>
</evidence>
<keyword evidence="4 6" id="KW-1133">Transmembrane helix</keyword>
<name>A0A8J2YLK8_9BACL</name>
<dbReference type="PANTHER" id="PTHR21716">
    <property type="entry name" value="TRANSMEMBRANE PROTEIN"/>
    <property type="match status" value="1"/>
</dbReference>
<comment type="similarity">
    <text evidence="2">Belongs to the autoinducer-2 exporter (AI-2E) (TC 2.A.86) family.</text>
</comment>
<evidence type="ECO:0000256" key="6">
    <source>
        <dbReference type="SAM" id="Phobius"/>
    </source>
</evidence>
<dbReference type="RefSeq" id="WP_188697024.1">
    <property type="nucleotide sequence ID" value="NZ_BMIR01000020.1"/>
</dbReference>
<feature type="transmembrane region" description="Helical" evidence="6">
    <location>
        <begin position="175"/>
        <end position="196"/>
    </location>
</feature>
<dbReference type="GO" id="GO:0055085">
    <property type="term" value="P:transmembrane transport"/>
    <property type="evidence" value="ECO:0007669"/>
    <property type="project" value="TreeGrafter"/>
</dbReference>
<keyword evidence="3 6" id="KW-0812">Transmembrane</keyword>
<dbReference type="Pfam" id="PF01594">
    <property type="entry name" value="AI-2E_transport"/>
    <property type="match status" value="1"/>
</dbReference>
<feature type="transmembrane region" description="Helical" evidence="6">
    <location>
        <begin position="72"/>
        <end position="92"/>
    </location>
</feature>
<reference evidence="7" key="1">
    <citation type="journal article" date="2014" name="Int. J. Syst. Evol. Microbiol.">
        <title>Complete genome sequence of Corynebacterium casei LMG S-19264T (=DSM 44701T), isolated from a smear-ripened cheese.</title>
        <authorList>
            <consortium name="US DOE Joint Genome Institute (JGI-PGF)"/>
            <person name="Walter F."/>
            <person name="Albersmeier A."/>
            <person name="Kalinowski J."/>
            <person name="Ruckert C."/>
        </authorList>
    </citation>
    <scope>NUCLEOTIDE SEQUENCE</scope>
    <source>
        <strain evidence="7">CGMCC 1.15371</strain>
    </source>
</reference>
<feature type="transmembrane region" description="Helical" evidence="6">
    <location>
        <begin position="334"/>
        <end position="361"/>
    </location>
</feature>